<evidence type="ECO:0000256" key="2">
    <source>
        <dbReference type="ARBA" id="ARBA00022857"/>
    </source>
</evidence>
<dbReference type="OrthoDB" id="498125at2759"/>
<reference evidence="4" key="1">
    <citation type="submission" date="2021-02" db="EMBL/GenBank/DDBJ databases">
        <authorList>
            <person name="Nieuwenhuis M."/>
            <person name="Van De Peppel L.J.J."/>
        </authorList>
    </citation>
    <scope>NUCLEOTIDE SEQUENCE</scope>
    <source>
        <strain evidence="4">D49</strain>
    </source>
</reference>
<dbReference type="GO" id="GO:0006633">
    <property type="term" value="P:fatty acid biosynthetic process"/>
    <property type="evidence" value="ECO:0007669"/>
    <property type="project" value="TreeGrafter"/>
</dbReference>
<dbReference type="GO" id="GO:0048038">
    <property type="term" value="F:quinone binding"/>
    <property type="evidence" value="ECO:0007669"/>
    <property type="project" value="TreeGrafter"/>
</dbReference>
<dbReference type="PANTHER" id="PTHR42760">
    <property type="entry name" value="SHORT-CHAIN DEHYDROGENASES/REDUCTASES FAMILY MEMBER"/>
    <property type="match status" value="1"/>
</dbReference>
<dbReference type="InterPro" id="IPR036291">
    <property type="entry name" value="NAD(P)-bd_dom_sf"/>
</dbReference>
<sequence>MSSEASSTGVAIVTGAARGIGRAIALRLAKDGYDIGLNDIPAAAQALGTVQNEIASLGRRSHIVLGDVSVPENVTNIVSDTVENLGQLNVMVANAGIIRLSPLIETEVSEWDKLFSVNARGTFLCYKYAALQMIKQGKGGRIIGASSILGRKGNPGTSAYGATKFAIRGLTQAAAQEWGAHGITVNAYCPGVVETEMRMFRPLELNQSLMKNLSDRVVRRKSAECSKKAEMRALWGTTQPPTMLRA</sequence>
<organism evidence="4 5">
    <name type="scientific">Sphagnurus paluster</name>
    <dbReference type="NCBI Taxonomy" id="117069"/>
    <lineage>
        <taxon>Eukaryota</taxon>
        <taxon>Fungi</taxon>
        <taxon>Dikarya</taxon>
        <taxon>Basidiomycota</taxon>
        <taxon>Agaricomycotina</taxon>
        <taxon>Agaricomycetes</taxon>
        <taxon>Agaricomycetidae</taxon>
        <taxon>Agaricales</taxon>
        <taxon>Tricholomatineae</taxon>
        <taxon>Lyophyllaceae</taxon>
        <taxon>Sphagnurus</taxon>
    </lineage>
</organism>
<dbReference type="Pfam" id="PF00106">
    <property type="entry name" value="adh_short"/>
    <property type="match status" value="1"/>
</dbReference>
<evidence type="ECO:0000256" key="3">
    <source>
        <dbReference type="RuleBase" id="RU000363"/>
    </source>
</evidence>
<gene>
    <name evidence="4" type="ORF">H0H81_008078</name>
</gene>
<dbReference type="EMBL" id="JABCKI010005934">
    <property type="protein sequence ID" value="KAG5636435.1"/>
    <property type="molecule type" value="Genomic_DNA"/>
</dbReference>
<keyword evidence="5" id="KW-1185">Reference proteome</keyword>
<comment type="caution">
    <text evidence="4">The sequence shown here is derived from an EMBL/GenBank/DDBJ whole genome shotgun (WGS) entry which is preliminary data.</text>
</comment>
<dbReference type="AlphaFoldDB" id="A0A9P7K505"/>
<dbReference type="FunFam" id="3.40.50.720:FF:000084">
    <property type="entry name" value="Short-chain dehydrogenase reductase"/>
    <property type="match status" value="1"/>
</dbReference>
<evidence type="ECO:0000313" key="5">
    <source>
        <dbReference type="Proteomes" id="UP000717328"/>
    </source>
</evidence>
<keyword evidence="2" id="KW-0521">NADP</keyword>
<dbReference type="SUPFAM" id="SSF51735">
    <property type="entry name" value="NAD(P)-binding Rossmann-fold domains"/>
    <property type="match status" value="1"/>
</dbReference>
<dbReference type="PRINTS" id="PR00080">
    <property type="entry name" value="SDRFAMILY"/>
</dbReference>
<name>A0A9P7K505_9AGAR</name>
<evidence type="ECO:0000256" key="1">
    <source>
        <dbReference type="ARBA" id="ARBA00006484"/>
    </source>
</evidence>
<comment type="similarity">
    <text evidence="1 3">Belongs to the short-chain dehydrogenases/reductases (SDR) family.</text>
</comment>
<dbReference type="PROSITE" id="PS00061">
    <property type="entry name" value="ADH_SHORT"/>
    <property type="match status" value="1"/>
</dbReference>
<dbReference type="InterPro" id="IPR002347">
    <property type="entry name" value="SDR_fam"/>
</dbReference>
<protein>
    <submittedName>
        <fullName evidence="4">Uncharacterized protein</fullName>
    </submittedName>
</protein>
<reference evidence="4" key="2">
    <citation type="submission" date="2021-10" db="EMBL/GenBank/DDBJ databases">
        <title>Phylogenomics reveals ancestral predisposition of the termite-cultivated fungus Termitomyces towards a domesticated lifestyle.</title>
        <authorList>
            <person name="Auxier B."/>
            <person name="Grum-Grzhimaylo A."/>
            <person name="Cardenas M.E."/>
            <person name="Lodge J.D."/>
            <person name="Laessoe T."/>
            <person name="Pedersen O."/>
            <person name="Smith M.E."/>
            <person name="Kuyper T.W."/>
            <person name="Franco-Molano E.A."/>
            <person name="Baroni T.J."/>
            <person name="Aanen D.K."/>
        </authorList>
    </citation>
    <scope>NUCLEOTIDE SEQUENCE</scope>
    <source>
        <strain evidence="4">D49</strain>
    </source>
</reference>
<evidence type="ECO:0000313" key="4">
    <source>
        <dbReference type="EMBL" id="KAG5636435.1"/>
    </source>
</evidence>
<dbReference type="Gene3D" id="3.40.50.720">
    <property type="entry name" value="NAD(P)-binding Rossmann-like Domain"/>
    <property type="match status" value="1"/>
</dbReference>
<dbReference type="InterPro" id="IPR020904">
    <property type="entry name" value="Sc_DH/Rdtase_CS"/>
</dbReference>
<proteinExistence type="inferred from homology"/>
<dbReference type="PRINTS" id="PR00081">
    <property type="entry name" value="GDHRDH"/>
</dbReference>
<dbReference type="Proteomes" id="UP000717328">
    <property type="component" value="Unassembled WGS sequence"/>
</dbReference>
<accession>A0A9P7K505</accession>
<dbReference type="PANTHER" id="PTHR42760:SF121">
    <property type="entry name" value="3-OXOACYL-(ACYL-CARRIER-PROTEIN) REDUCTASE"/>
    <property type="match status" value="1"/>
</dbReference>
<dbReference type="GO" id="GO:0016616">
    <property type="term" value="F:oxidoreductase activity, acting on the CH-OH group of donors, NAD or NADP as acceptor"/>
    <property type="evidence" value="ECO:0007669"/>
    <property type="project" value="TreeGrafter"/>
</dbReference>